<dbReference type="InterPro" id="IPR051474">
    <property type="entry name" value="Anti-sigma-K/W_factor"/>
</dbReference>
<comment type="subcellular location">
    <subcellularLocation>
        <location evidence="2">Cell membrane</location>
    </subcellularLocation>
    <subcellularLocation>
        <location evidence="1">Membrane</location>
        <topology evidence="1">Single-pass membrane protein</topology>
    </subcellularLocation>
</comment>
<evidence type="ECO:0000313" key="16">
    <source>
        <dbReference type="Proteomes" id="UP001597419"/>
    </source>
</evidence>
<reference evidence="16" key="1">
    <citation type="journal article" date="2019" name="Int. J. Syst. Evol. Microbiol.">
        <title>The Global Catalogue of Microorganisms (GCM) 10K type strain sequencing project: providing services to taxonomists for standard genome sequencing and annotation.</title>
        <authorList>
            <consortium name="The Broad Institute Genomics Platform"/>
            <consortium name="The Broad Institute Genome Sequencing Center for Infectious Disease"/>
            <person name="Wu L."/>
            <person name="Ma J."/>
        </authorList>
    </citation>
    <scope>NUCLEOTIDE SEQUENCE [LARGE SCALE GENOMIC DNA]</scope>
    <source>
        <strain evidence="16">CGMCC 4.7643</strain>
    </source>
</reference>
<evidence type="ECO:0000256" key="8">
    <source>
        <dbReference type="ARBA" id="ARBA00023163"/>
    </source>
</evidence>
<keyword evidence="16" id="KW-1185">Reference proteome</keyword>
<keyword evidence="6" id="KW-0805">Transcription regulation</keyword>
<keyword evidence="3" id="KW-1003">Cell membrane</keyword>
<evidence type="ECO:0000256" key="1">
    <source>
        <dbReference type="ARBA" id="ARBA00004167"/>
    </source>
</evidence>
<organism evidence="15 16">
    <name type="scientific">Amycolatopsis samaneae</name>
    <dbReference type="NCBI Taxonomy" id="664691"/>
    <lineage>
        <taxon>Bacteria</taxon>
        <taxon>Bacillati</taxon>
        <taxon>Actinomycetota</taxon>
        <taxon>Actinomycetes</taxon>
        <taxon>Pseudonocardiales</taxon>
        <taxon>Pseudonocardiaceae</taxon>
        <taxon>Amycolatopsis</taxon>
    </lineage>
</organism>
<dbReference type="InterPro" id="IPR053877">
    <property type="entry name" value="RskA_N"/>
</dbReference>
<dbReference type="RefSeq" id="WP_345388451.1">
    <property type="nucleotide sequence ID" value="NZ_BAABHG010000003.1"/>
</dbReference>
<evidence type="ECO:0000313" key="15">
    <source>
        <dbReference type="EMBL" id="MFD2457281.1"/>
    </source>
</evidence>
<keyword evidence="4 12" id="KW-0812">Transmembrane</keyword>
<keyword evidence="5 12" id="KW-1133">Transmembrane helix</keyword>
<evidence type="ECO:0000256" key="5">
    <source>
        <dbReference type="ARBA" id="ARBA00022989"/>
    </source>
</evidence>
<keyword evidence="8" id="KW-0804">Transcription</keyword>
<dbReference type="InterPro" id="IPR041916">
    <property type="entry name" value="Anti_sigma_zinc_sf"/>
</dbReference>
<evidence type="ECO:0000256" key="2">
    <source>
        <dbReference type="ARBA" id="ARBA00004236"/>
    </source>
</evidence>
<gene>
    <name evidence="15" type="ORF">ACFSYJ_01660</name>
</gene>
<dbReference type="Pfam" id="PF10099">
    <property type="entry name" value="RskA_C"/>
    <property type="match status" value="1"/>
</dbReference>
<evidence type="ECO:0000256" key="6">
    <source>
        <dbReference type="ARBA" id="ARBA00023015"/>
    </source>
</evidence>
<feature type="domain" description="Anti-sigma K factor RskA C-terminal" evidence="13">
    <location>
        <begin position="99"/>
        <end position="228"/>
    </location>
</feature>
<dbReference type="PANTHER" id="PTHR37461:SF1">
    <property type="entry name" value="ANTI-SIGMA-K FACTOR RSKA"/>
    <property type="match status" value="1"/>
</dbReference>
<evidence type="ECO:0000256" key="11">
    <source>
        <dbReference type="SAM" id="MobiDB-lite"/>
    </source>
</evidence>
<evidence type="ECO:0000256" key="3">
    <source>
        <dbReference type="ARBA" id="ARBA00022475"/>
    </source>
</evidence>
<comment type="caution">
    <text evidence="15">The sequence shown here is derived from an EMBL/GenBank/DDBJ whole genome shotgun (WGS) entry which is preliminary data.</text>
</comment>
<evidence type="ECO:0000256" key="9">
    <source>
        <dbReference type="ARBA" id="ARBA00029829"/>
    </source>
</evidence>
<dbReference type="Proteomes" id="UP001597419">
    <property type="component" value="Unassembled WGS sequence"/>
</dbReference>
<accession>A0ABW5G6Z6</accession>
<name>A0ABW5G6Z6_9PSEU</name>
<dbReference type="Gene3D" id="1.10.10.1320">
    <property type="entry name" value="Anti-sigma factor, zinc-finger domain"/>
    <property type="match status" value="1"/>
</dbReference>
<evidence type="ECO:0000256" key="12">
    <source>
        <dbReference type="SAM" id="Phobius"/>
    </source>
</evidence>
<dbReference type="InterPro" id="IPR018764">
    <property type="entry name" value="RskA_C"/>
</dbReference>
<evidence type="ECO:0000256" key="4">
    <source>
        <dbReference type="ARBA" id="ARBA00022692"/>
    </source>
</evidence>
<dbReference type="PANTHER" id="PTHR37461">
    <property type="entry name" value="ANTI-SIGMA-K FACTOR RSKA"/>
    <property type="match status" value="1"/>
</dbReference>
<keyword evidence="7 12" id="KW-0472">Membrane</keyword>
<protein>
    <recommendedName>
        <fullName evidence="10">Regulator of SigK</fullName>
    </recommendedName>
    <alternativeName>
        <fullName evidence="9">Sigma-K anti-sigma factor RskA</fullName>
    </alternativeName>
</protein>
<evidence type="ECO:0000256" key="7">
    <source>
        <dbReference type="ARBA" id="ARBA00023136"/>
    </source>
</evidence>
<evidence type="ECO:0000259" key="13">
    <source>
        <dbReference type="Pfam" id="PF10099"/>
    </source>
</evidence>
<evidence type="ECO:0000256" key="10">
    <source>
        <dbReference type="ARBA" id="ARBA00030803"/>
    </source>
</evidence>
<sequence>MDAEIHVLTGAYALDAVSDLERAAFERHLADCATCTQEVRELRETAARLGAASVIVPPPRLRESVLAEVAGTRQRPPAVGDGARRRRWPRGLAIAVAGVAAAAALVVGVLTAGLGRTPDAGHRQEAAINAVLTAPDAVTVSAPAPNGTTVVRSRAQGKIVLFPRGFPALDPAHAYQVWLIGPDGPYSAGLLPSEVDKQARPLLAELPRGADRVGVTVEPAGGSPRPTTPAVTMLTLS</sequence>
<feature type="region of interest" description="Disordered" evidence="11">
    <location>
        <begin position="218"/>
        <end position="237"/>
    </location>
</feature>
<feature type="domain" description="Anti-sigma-K factor RskA N-terminal" evidence="14">
    <location>
        <begin position="8"/>
        <end position="47"/>
    </location>
</feature>
<dbReference type="Pfam" id="PF22618">
    <property type="entry name" value="RskA_N"/>
    <property type="match status" value="1"/>
</dbReference>
<feature type="transmembrane region" description="Helical" evidence="12">
    <location>
        <begin position="92"/>
        <end position="114"/>
    </location>
</feature>
<proteinExistence type="predicted"/>
<dbReference type="EMBL" id="JBHUKU010000002">
    <property type="protein sequence ID" value="MFD2457281.1"/>
    <property type="molecule type" value="Genomic_DNA"/>
</dbReference>
<evidence type="ECO:0000259" key="14">
    <source>
        <dbReference type="Pfam" id="PF22618"/>
    </source>
</evidence>